<protein>
    <submittedName>
        <fullName evidence="3">CAAX amino terminal protease family protein</fullName>
    </submittedName>
</protein>
<feature type="transmembrane region" description="Helical" evidence="1">
    <location>
        <begin position="74"/>
        <end position="93"/>
    </location>
</feature>
<feature type="transmembrane region" description="Helical" evidence="1">
    <location>
        <begin position="5"/>
        <end position="26"/>
    </location>
</feature>
<evidence type="ECO:0000256" key="1">
    <source>
        <dbReference type="SAM" id="Phobius"/>
    </source>
</evidence>
<feature type="domain" description="CAAX prenyl protease 2/Lysostaphin resistance protein A-like" evidence="2">
    <location>
        <begin position="95"/>
        <end position="194"/>
    </location>
</feature>
<dbReference type="eggNOG" id="COG1266">
    <property type="taxonomic scope" value="Bacteria"/>
</dbReference>
<keyword evidence="4" id="KW-1185">Reference proteome</keyword>
<feature type="transmembrane region" description="Helical" evidence="1">
    <location>
        <begin position="154"/>
        <end position="175"/>
    </location>
</feature>
<sequence length="238" mass="26218">MKSNIISTVIMTFLYLVVCPMIRSFFADFKTASTIINLAVMALMIVFSLVRIHDVKDFKGYGVCAGDNAGKMKLILPLFILPIMNVPSLFMGANVTPMVTASAIYVGIMEELIFRGCVYKLVDDRWGEHKAIVFSSIAFGLFHLINLSGSGKDIVYLTILQVFYACAIGFAFAVVRARTGSILFPVIVHALVDIIGMADENKKFDVIFDSCACVVLIAFGTVYYVKYRKETGIIETAA</sequence>
<organism evidence="3 4">
    <name type="scientific">Ruminococcus albus 8</name>
    <dbReference type="NCBI Taxonomy" id="246199"/>
    <lineage>
        <taxon>Bacteria</taxon>
        <taxon>Bacillati</taxon>
        <taxon>Bacillota</taxon>
        <taxon>Clostridia</taxon>
        <taxon>Eubacteriales</taxon>
        <taxon>Oscillospiraceae</taxon>
        <taxon>Ruminococcus</taxon>
    </lineage>
</organism>
<dbReference type="Proteomes" id="UP000004259">
    <property type="component" value="Unassembled WGS sequence"/>
</dbReference>
<comment type="caution">
    <text evidence="3">The sequence shown here is derived from an EMBL/GenBank/DDBJ whole genome shotgun (WGS) entry which is preliminary data.</text>
</comment>
<dbReference type="InterPro" id="IPR052710">
    <property type="entry name" value="CAAX_protease"/>
</dbReference>
<evidence type="ECO:0000259" key="2">
    <source>
        <dbReference type="Pfam" id="PF02517"/>
    </source>
</evidence>
<dbReference type="OrthoDB" id="3429192at2"/>
<dbReference type="RefSeq" id="WP_002848650.1">
    <property type="nucleotide sequence ID" value="NZ_ADKM02000062.1"/>
</dbReference>
<feature type="transmembrane region" description="Helical" evidence="1">
    <location>
        <begin position="32"/>
        <end position="53"/>
    </location>
</feature>
<accession>E9SAV4</accession>
<proteinExistence type="predicted"/>
<keyword evidence="1" id="KW-1133">Transmembrane helix</keyword>
<feature type="transmembrane region" description="Helical" evidence="1">
    <location>
        <begin position="131"/>
        <end position="148"/>
    </location>
</feature>
<dbReference type="InterPro" id="IPR003675">
    <property type="entry name" value="Rce1/LyrA-like_dom"/>
</dbReference>
<dbReference type="EMBL" id="ADKM02000062">
    <property type="protein sequence ID" value="EGC03741.1"/>
    <property type="molecule type" value="Genomic_DNA"/>
</dbReference>
<evidence type="ECO:0000313" key="3">
    <source>
        <dbReference type="EMBL" id="EGC03741.1"/>
    </source>
</evidence>
<dbReference type="AlphaFoldDB" id="E9SAV4"/>
<dbReference type="GO" id="GO:0006508">
    <property type="term" value="P:proteolysis"/>
    <property type="evidence" value="ECO:0007669"/>
    <property type="project" value="UniProtKB-KW"/>
</dbReference>
<keyword evidence="3" id="KW-0378">Hydrolase</keyword>
<keyword evidence="1" id="KW-0812">Transmembrane</keyword>
<reference evidence="3 4" key="1">
    <citation type="submission" date="2011-02" db="EMBL/GenBank/DDBJ databases">
        <authorList>
            <person name="Nelson K.E."/>
            <person name="Sutton G."/>
            <person name="Torralba M."/>
            <person name="Durkin S."/>
            <person name="Harkins D."/>
            <person name="Montgomery R."/>
            <person name="Ziemer C."/>
            <person name="Klaassens E."/>
            <person name="Ocuiv P."/>
            <person name="Morrison M."/>
        </authorList>
    </citation>
    <scope>NUCLEOTIDE SEQUENCE [LARGE SCALE GENOMIC DNA]</scope>
    <source>
        <strain evidence="3 4">8</strain>
    </source>
</reference>
<dbReference type="PANTHER" id="PTHR36435:SF1">
    <property type="entry name" value="CAAX AMINO TERMINAL PROTEASE FAMILY PROTEIN"/>
    <property type="match status" value="1"/>
</dbReference>
<dbReference type="Pfam" id="PF02517">
    <property type="entry name" value="Rce1-like"/>
    <property type="match status" value="1"/>
</dbReference>
<gene>
    <name evidence="3" type="ORF">CUS_8067</name>
</gene>
<dbReference type="GO" id="GO:0080120">
    <property type="term" value="P:CAAX-box protein maturation"/>
    <property type="evidence" value="ECO:0007669"/>
    <property type="project" value="UniProtKB-ARBA"/>
</dbReference>
<dbReference type="GO" id="GO:0004175">
    <property type="term" value="F:endopeptidase activity"/>
    <property type="evidence" value="ECO:0007669"/>
    <property type="project" value="UniProtKB-ARBA"/>
</dbReference>
<keyword evidence="1" id="KW-0472">Membrane</keyword>
<feature type="transmembrane region" description="Helical" evidence="1">
    <location>
        <begin position="204"/>
        <end position="225"/>
    </location>
</feature>
<dbReference type="STRING" id="246199.CUS_8067"/>
<evidence type="ECO:0000313" key="4">
    <source>
        <dbReference type="Proteomes" id="UP000004259"/>
    </source>
</evidence>
<dbReference type="PANTHER" id="PTHR36435">
    <property type="entry name" value="SLR1288 PROTEIN"/>
    <property type="match status" value="1"/>
</dbReference>
<name>E9SAV4_RUMAL</name>
<keyword evidence="3" id="KW-0645">Protease</keyword>